<dbReference type="Gene3D" id="1.10.555.10">
    <property type="entry name" value="Rho GTPase activation protein"/>
    <property type="match status" value="1"/>
</dbReference>
<dbReference type="GO" id="GO:0007165">
    <property type="term" value="P:signal transduction"/>
    <property type="evidence" value="ECO:0007669"/>
    <property type="project" value="InterPro"/>
</dbReference>
<feature type="coiled-coil region" evidence="1">
    <location>
        <begin position="1122"/>
        <end position="1178"/>
    </location>
</feature>
<dbReference type="Pfam" id="PF00620">
    <property type="entry name" value="RhoGAP"/>
    <property type="match status" value="1"/>
</dbReference>
<accession>A0AA39L5I3</accession>
<evidence type="ECO:0000313" key="5">
    <source>
        <dbReference type="Proteomes" id="UP001175261"/>
    </source>
</evidence>
<keyword evidence="1" id="KW-0175">Coiled coil</keyword>
<sequence>MAQHPSAAARQTQPPEHPRYNESAPRGMAPSQSSTSLMFPHSVTMQNLGAGHGVQSRSSRTWTASSGDLGLLSDTDELGDRAVFVMEYNRLAKKHGVRILVLDDFEGRNGLVRKIPEKRGWLQRLLRSASNDTPAPRKAIAGTYPRHKRSVSDVPIHTTLGRRDATLKVDLQAMVRVSGKSVLYLPAEYAPGAVVLPTCIRATAHHLAHHAMTRGIFRIPGSIKVVNALFDYYCYVEGGGIGLSSTVRCVNLPMHIQCSVHDVASTFKKMLSALPGGILGSLAVFDAMVAIHSQLHGSPEFPRTKQTRIRARLIALAIGTIQSQFRRELICAVFGLLSLIGRIAKVTPREDEEGRSLPTSDLMGYNALGIVFGPLLVGELLDQYTMKITNPGSGLMLFPVSPQKSRRHRHKAKSTDGVPPAQTDVDKVLVANSLAEMLITNWRDIVRQMKALGTHSSKIGPLKGGVRAGSLRPSASETFVIKKPQDWDSKTSSNTGQREHSVGVDPCTPTMFLPRERPRHQRSGTSMHLKARPVTAMSPTLEESISGEAFKTQTPIDSRQGQTKEPSTPTPTRQQYEQELLDLETSGMTDLRVLTGTKPTREVEYIGMKQPILSNKAIPRQNEMYSSPQVSVKSVPPRTSSRPRHTATSSTHQKADQGSLVRGKTRLHHQNSQERQRGRQVSRATGSKSDKNIIAASPPPTMHRKRSAHRSSPQTSRNSNVSIRSGTVLSPKMSKWTTNDKHNGRHSPPISTSSSMSQVEWDLESTSQQEGYLENSLKTNGNQKGSREAYEYLYLAPNGHVERISHEQSPDHVSRASETPRQFYAPMRTPSNLPDQIHAEGASRTEALSKSELRDRPVASTKSLTIRAGSETGSSIPLTFADKLGKFDDSAGSKSQIPKPIQEHVKITRPSVSAAASNPGAVLTMKAFFESDLAPGTDASGSPRESRMISKNSQASLNKTIRSSKSAILDTPSDADDHLLAFEPRQSEPRFTENGFGQSVDINRRPSIPESLASKALARTSDAKQEECSKESRNMPSLRELSLTKGRSHPDESRRPDTRQPGTLGRMIMPQSQPPVAQHLNLARPPSTKPETPNIELSSFEDTETTAPFHRPGSTTMLHAQIRNLQRLLQAKTEEASQFRRQLEAQDDSDIGTLSEQLREAKREAIMWKERAEAAERRVQVFEKFTAKLRGIREASAVAKRQEGEVVHRQSSIGGSSRCSDGSNDENVSPSQHMELRKGKRAVRSTETCGSGGSGQTEEAGVVTARIRRCLHDGPTGSDGANDSLDPQDVTKTKALIDMSLTTSALSGRNLSESAMEVWVAAQELLSAEVDAER</sequence>
<evidence type="ECO:0000313" key="4">
    <source>
        <dbReference type="EMBL" id="KAK0385291.1"/>
    </source>
</evidence>
<dbReference type="EMBL" id="JAPDFR010000007">
    <property type="protein sequence ID" value="KAK0385291.1"/>
    <property type="molecule type" value="Genomic_DNA"/>
</dbReference>
<proteinExistence type="predicted"/>
<dbReference type="SUPFAM" id="SSF48350">
    <property type="entry name" value="GTPase activation domain, GAP"/>
    <property type="match status" value="1"/>
</dbReference>
<feature type="region of interest" description="Disordered" evidence="2">
    <location>
        <begin position="1"/>
        <end position="36"/>
    </location>
</feature>
<dbReference type="Proteomes" id="UP001175261">
    <property type="component" value="Unassembled WGS sequence"/>
</dbReference>
<feature type="compositionally biased region" description="Low complexity" evidence="2">
    <location>
        <begin position="626"/>
        <end position="637"/>
    </location>
</feature>
<feature type="region of interest" description="Disordered" evidence="2">
    <location>
        <begin position="841"/>
        <end position="866"/>
    </location>
</feature>
<name>A0AA39L5I3_SARSR</name>
<organism evidence="4 5">
    <name type="scientific">Sarocladium strictum</name>
    <name type="common">Black bundle disease fungus</name>
    <name type="synonym">Acremonium strictum</name>
    <dbReference type="NCBI Taxonomy" id="5046"/>
    <lineage>
        <taxon>Eukaryota</taxon>
        <taxon>Fungi</taxon>
        <taxon>Dikarya</taxon>
        <taxon>Ascomycota</taxon>
        <taxon>Pezizomycotina</taxon>
        <taxon>Sordariomycetes</taxon>
        <taxon>Hypocreomycetidae</taxon>
        <taxon>Hypocreales</taxon>
        <taxon>Sarocladiaceae</taxon>
        <taxon>Sarocladium</taxon>
    </lineage>
</organism>
<feature type="compositionally biased region" description="Polar residues" evidence="2">
    <location>
        <begin position="949"/>
        <end position="963"/>
    </location>
</feature>
<keyword evidence="5" id="KW-1185">Reference proteome</keyword>
<gene>
    <name evidence="4" type="ORF">NLU13_7767</name>
</gene>
<evidence type="ECO:0000256" key="1">
    <source>
        <dbReference type="SAM" id="Coils"/>
    </source>
</evidence>
<dbReference type="SMART" id="SM00324">
    <property type="entry name" value="RhoGAP"/>
    <property type="match status" value="1"/>
</dbReference>
<feature type="compositionally biased region" description="Basic and acidic residues" evidence="2">
    <location>
        <begin position="1048"/>
        <end position="1058"/>
    </location>
</feature>
<dbReference type="InterPro" id="IPR008936">
    <property type="entry name" value="Rho_GTPase_activation_prot"/>
</dbReference>
<feature type="compositionally biased region" description="Polar residues" evidence="2">
    <location>
        <begin position="1209"/>
        <end position="1232"/>
    </location>
</feature>
<feature type="domain" description="Rho-GAP" evidence="3">
    <location>
        <begin position="169"/>
        <end position="446"/>
    </location>
</feature>
<feature type="compositionally biased region" description="Polar residues" evidence="2">
    <location>
        <begin position="764"/>
        <end position="784"/>
    </location>
</feature>
<feature type="compositionally biased region" description="Polar residues" evidence="2">
    <location>
        <begin position="710"/>
        <end position="728"/>
    </location>
</feature>
<reference evidence="4" key="1">
    <citation type="submission" date="2022-10" db="EMBL/GenBank/DDBJ databases">
        <title>Determination and structural analysis of whole genome sequence of Sarocladium strictum F4-1.</title>
        <authorList>
            <person name="Hu L."/>
            <person name="Jiang Y."/>
        </authorList>
    </citation>
    <scope>NUCLEOTIDE SEQUENCE</scope>
    <source>
        <strain evidence="4">F4-1</strain>
    </source>
</reference>
<protein>
    <recommendedName>
        <fullName evidence="3">Rho-GAP domain-containing protein</fullName>
    </recommendedName>
</protein>
<dbReference type="CDD" id="cd00159">
    <property type="entry name" value="RhoGAP"/>
    <property type="match status" value="1"/>
</dbReference>
<dbReference type="InterPro" id="IPR000198">
    <property type="entry name" value="RhoGAP_dom"/>
</dbReference>
<feature type="region of interest" description="Disordered" evidence="2">
    <location>
        <begin position="486"/>
        <end position="574"/>
    </location>
</feature>
<feature type="region of interest" description="Disordered" evidence="2">
    <location>
        <begin position="983"/>
        <end position="1070"/>
    </location>
</feature>
<feature type="region of interest" description="Disordered" evidence="2">
    <location>
        <begin position="624"/>
        <end position="784"/>
    </location>
</feature>
<comment type="caution">
    <text evidence="4">The sequence shown here is derived from an EMBL/GenBank/DDBJ whole genome shotgun (WGS) entry which is preliminary data.</text>
</comment>
<evidence type="ECO:0000256" key="2">
    <source>
        <dbReference type="SAM" id="MobiDB-lite"/>
    </source>
</evidence>
<evidence type="ECO:0000259" key="3">
    <source>
        <dbReference type="PROSITE" id="PS50238"/>
    </source>
</evidence>
<feature type="compositionally biased region" description="Low complexity" evidence="2">
    <location>
        <begin position="747"/>
        <end position="757"/>
    </location>
</feature>
<dbReference type="PROSITE" id="PS50238">
    <property type="entry name" value="RHOGAP"/>
    <property type="match status" value="1"/>
</dbReference>
<feature type="compositionally biased region" description="Basic and acidic residues" evidence="2">
    <location>
        <begin position="841"/>
        <end position="857"/>
    </location>
</feature>
<feature type="compositionally biased region" description="Basic and acidic residues" evidence="2">
    <location>
        <begin position="1021"/>
        <end position="1033"/>
    </location>
</feature>
<feature type="region of interest" description="Disordered" evidence="2">
    <location>
        <begin position="934"/>
        <end position="963"/>
    </location>
</feature>
<feature type="compositionally biased region" description="Polar residues" evidence="2">
    <location>
        <begin position="551"/>
        <end position="574"/>
    </location>
</feature>
<feature type="region of interest" description="Disordered" evidence="2">
    <location>
        <begin position="1203"/>
        <end position="1260"/>
    </location>
</feature>